<dbReference type="OrthoDB" id="3450125at2759"/>
<gene>
    <name evidence="1" type="ORF">BCON_0111g00070</name>
</gene>
<dbReference type="AlphaFoldDB" id="A0A4Z1I018"/>
<proteinExistence type="predicted"/>
<keyword evidence="2" id="KW-1185">Reference proteome</keyword>
<name>A0A4Z1I018_9HELO</name>
<protein>
    <submittedName>
        <fullName evidence="1">Uncharacterized protein</fullName>
    </submittedName>
</protein>
<reference evidence="1 2" key="1">
    <citation type="submission" date="2017-12" db="EMBL/GenBank/DDBJ databases">
        <title>Comparative genomics of Botrytis spp.</title>
        <authorList>
            <person name="Valero-Jimenez C.A."/>
            <person name="Tapia P."/>
            <person name="Veloso J."/>
            <person name="Silva-Moreno E."/>
            <person name="Staats M."/>
            <person name="Valdes J.H."/>
            <person name="Van Kan J.A.L."/>
        </authorList>
    </citation>
    <scope>NUCLEOTIDE SEQUENCE [LARGE SCALE GENOMIC DNA]</scope>
    <source>
        <strain evidence="1 2">MUCL11595</strain>
    </source>
</reference>
<organism evidence="1 2">
    <name type="scientific">Botryotinia convoluta</name>
    <dbReference type="NCBI Taxonomy" id="54673"/>
    <lineage>
        <taxon>Eukaryota</taxon>
        <taxon>Fungi</taxon>
        <taxon>Dikarya</taxon>
        <taxon>Ascomycota</taxon>
        <taxon>Pezizomycotina</taxon>
        <taxon>Leotiomycetes</taxon>
        <taxon>Helotiales</taxon>
        <taxon>Sclerotiniaceae</taxon>
        <taxon>Botryotinia</taxon>
    </lineage>
</organism>
<evidence type="ECO:0000313" key="1">
    <source>
        <dbReference type="EMBL" id="TGO54164.1"/>
    </source>
</evidence>
<accession>A0A4Z1I018</accession>
<evidence type="ECO:0000313" key="2">
    <source>
        <dbReference type="Proteomes" id="UP000297527"/>
    </source>
</evidence>
<dbReference type="EMBL" id="PQXN01000111">
    <property type="protein sequence ID" value="TGO54164.1"/>
    <property type="molecule type" value="Genomic_DNA"/>
</dbReference>
<sequence length="68" mass="7453">MAIKTIALVATGPCEQLTDLEEDIAQAYDGFGDYKGDTVFTELDSPRTFDPAVDTVPANPGWVPNYDW</sequence>
<comment type="caution">
    <text evidence="1">The sequence shown here is derived from an EMBL/GenBank/DDBJ whole genome shotgun (WGS) entry which is preliminary data.</text>
</comment>
<dbReference type="Proteomes" id="UP000297527">
    <property type="component" value="Unassembled WGS sequence"/>
</dbReference>